<comment type="caution">
    <text evidence="2">The sequence shown here is derived from an EMBL/GenBank/DDBJ whole genome shotgun (WGS) entry which is preliminary data.</text>
</comment>
<evidence type="ECO:0000313" key="3">
    <source>
        <dbReference type="Proteomes" id="UP001596096"/>
    </source>
</evidence>
<feature type="compositionally biased region" description="Low complexity" evidence="1">
    <location>
        <begin position="178"/>
        <end position="198"/>
    </location>
</feature>
<accession>A0ABW1BLR1</accession>
<dbReference type="RefSeq" id="WP_219544942.1">
    <property type="nucleotide sequence ID" value="NZ_JAHKRN010000012.1"/>
</dbReference>
<gene>
    <name evidence="2" type="ORF">ACFPUY_03660</name>
</gene>
<dbReference type="EMBL" id="JBHSNW010000001">
    <property type="protein sequence ID" value="MFC5814164.1"/>
    <property type="molecule type" value="Genomic_DNA"/>
</dbReference>
<dbReference type="Proteomes" id="UP001596096">
    <property type="component" value="Unassembled WGS sequence"/>
</dbReference>
<proteinExistence type="predicted"/>
<evidence type="ECO:0000313" key="2">
    <source>
        <dbReference type="EMBL" id="MFC5814164.1"/>
    </source>
</evidence>
<keyword evidence="3" id="KW-1185">Reference proteome</keyword>
<organism evidence="2 3">
    <name type="scientific">Nonomuraea harbinensis</name>
    <dbReference type="NCBI Taxonomy" id="1286938"/>
    <lineage>
        <taxon>Bacteria</taxon>
        <taxon>Bacillati</taxon>
        <taxon>Actinomycetota</taxon>
        <taxon>Actinomycetes</taxon>
        <taxon>Streptosporangiales</taxon>
        <taxon>Streptosporangiaceae</taxon>
        <taxon>Nonomuraea</taxon>
    </lineage>
</organism>
<evidence type="ECO:0000256" key="1">
    <source>
        <dbReference type="SAM" id="MobiDB-lite"/>
    </source>
</evidence>
<feature type="compositionally biased region" description="Basic residues" evidence="1">
    <location>
        <begin position="199"/>
        <end position="221"/>
    </location>
</feature>
<protein>
    <submittedName>
        <fullName evidence="2">Uncharacterized protein</fullName>
    </submittedName>
</protein>
<sequence>MNDSLQQIARRFPLVARPRPACLPLKARIAEVRDLADATSQRTAPDHLTLAAQALNKAALIASDCGIPITARSLCWRHFTAYLPARPLGAREARHALEPLINLARLAIRDNDGTRAYQLLDTLFHAVSTGREADIDGRRVSFESFTRTADDLRTVLQWFWGVFLAEGTPGAHQRGPMASSGSPRRPVPGRRPAASGRPPSRHRGPLSRRPHRYRHVARGRQHVVPAVGTRGRGLPERAVQAGGRMLGR</sequence>
<name>A0ABW1BLR1_9ACTN</name>
<feature type="region of interest" description="Disordered" evidence="1">
    <location>
        <begin position="170"/>
        <end position="248"/>
    </location>
</feature>
<reference evidence="3" key="1">
    <citation type="journal article" date="2019" name="Int. J. Syst. Evol. Microbiol.">
        <title>The Global Catalogue of Microorganisms (GCM) 10K type strain sequencing project: providing services to taxonomists for standard genome sequencing and annotation.</title>
        <authorList>
            <consortium name="The Broad Institute Genomics Platform"/>
            <consortium name="The Broad Institute Genome Sequencing Center for Infectious Disease"/>
            <person name="Wu L."/>
            <person name="Ma J."/>
        </authorList>
    </citation>
    <scope>NUCLEOTIDE SEQUENCE [LARGE SCALE GENOMIC DNA]</scope>
    <source>
        <strain evidence="3">CGMCC 4.7106</strain>
    </source>
</reference>